<dbReference type="Pfam" id="PF03787">
    <property type="entry name" value="RAMPs"/>
    <property type="match status" value="1"/>
</dbReference>
<feature type="domain" description="CRISPR type III-associated protein" evidence="2">
    <location>
        <begin position="10"/>
        <end position="148"/>
    </location>
</feature>
<protein>
    <submittedName>
        <fullName evidence="3">Type III-B CRISPR module RAMP protein Cmr1</fullName>
    </submittedName>
</protein>
<evidence type="ECO:0000313" key="3">
    <source>
        <dbReference type="EMBL" id="TFE67818.1"/>
    </source>
</evidence>
<evidence type="ECO:0000259" key="2">
    <source>
        <dbReference type="Pfam" id="PF03787"/>
    </source>
</evidence>
<dbReference type="NCBIfam" id="TIGR01894">
    <property type="entry name" value="cas_TM1795_cmr1"/>
    <property type="match status" value="1"/>
</dbReference>
<name>A0A4Y8PAF4_9BACT</name>
<dbReference type="Proteomes" id="UP000297713">
    <property type="component" value="Unassembled WGS sequence"/>
</dbReference>
<evidence type="ECO:0000256" key="1">
    <source>
        <dbReference type="ARBA" id="ARBA00023118"/>
    </source>
</evidence>
<keyword evidence="4" id="KW-1185">Reference proteome</keyword>
<dbReference type="InterPro" id="IPR007522">
    <property type="entry name" value="CRISPR-assoc_prot_TM1795"/>
</dbReference>
<dbReference type="EMBL" id="LXQC01000147">
    <property type="protein sequence ID" value="TFE67818.1"/>
    <property type="molecule type" value="Genomic_DNA"/>
</dbReference>
<reference evidence="3 4" key="1">
    <citation type="submission" date="2016-05" db="EMBL/GenBank/DDBJ databases">
        <title>Diversity and Homogeneity among Thermoacidophilic Verrucomicrobia Methanotrophs Linked with Geographical Origin.</title>
        <authorList>
            <person name="Erikstad H.-A."/>
            <person name="Smestad N.B."/>
            <person name="Ceballos R.M."/>
            <person name="Birkeland N.-K."/>
        </authorList>
    </citation>
    <scope>NUCLEOTIDE SEQUENCE [LARGE SCALE GENOMIC DNA]</scope>
    <source>
        <strain evidence="3 4">Phi</strain>
    </source>
</reference>
<organism evidence="3 4">
    <name type="scientific">Methylacidiphilum caldifontis</name>
    <dbReference type="NCBI Taxonomy" id="2795386"/>
    <lineage>
        <taxon>Bacteria</taxon>
        <taxon>Pseudomonadati</taxon>
        <taxon>Verrucomicrobiota</taxon>
        <taxon>Methylacidiphilae</taxon>
        <taxon>Methylacidiphilales</taxon>
        <taxon>Methylacidiphilaceae</taxon>
        <taxon>Methylacidiphilum (ex Ratnadevi et al. 2023)</taxon>
    </lineage>
</organism>
<accession>A0A4Y8PAF4</accession>
<dbReference type="OrthoDB" id="9806750at2"/>
<keyword evidence="1" id="KW-0051">Antiviral defense</keyword>
<sequence length="301" mass="35335">MVMEDIEYVFKALSDIWTGDADRKNTRTINTGLLGSIRWWFELVVRGLNGFACDPTNPTNRCPSPEKKPTEDTHHCVVCDLFGCTGWARKFRFEVLDTSNKTKVSSIKKGEEFIFRFIPLRPICQMEKHLLNLTLKLIADYGAIGGKIAFKPISSTRGRQYHRTYGIIELQEIPQDFPFMKLHSLEKYVTNQKWRNDNHDEFKWASLKYSWFIKKRFLNKNYQPRFGSTQEKKNIFKKIFTFNEKSEVCRTFGFVKPEMNIEKNVIIEHFKGIWPDFNDQEFLEGKDILYQLLAARNGGSK</sequence>
<proteinExistence type="predicted"/>
<dbReference type="GO" id="GO:0051607">
    <property type="term" value="P:defense response to virus"/>
    <property type="evidence" value="ECO:0007669"/>
    <property type="project" value="UniProtKB-KW"/>
</dbReference>
<dbReference type="AlphaFoldDB" id="A0A4Y8PAF4"/>
<gene>
    <name evidence="3" type="ORF">A7Q10_09060</name>
</gene>
<evidence type="ECO:0000313" key="4">
    <source>
        <dbReference type="Proteomes" id="UP000297713"/>
    </source>
</evidence>
<dbReference type="InterPro" id="IPR005537">
    <property type="entry name" value="RAMP_III_fam"/>
</dbReference>
<comment type="caution">
    <text evidence="3">The sequence shown here is derived from an EMBL/GenBank/DDBJ whole genome shotgun (WGS) entry which is preliminary data.</text>
</comment>